<dbReference type="InterPro" id="IPR024021">
    <property type="entry name" value="FeFe-hyd_HydE_rSAM"/>
</dbReference>
<reference evidence="7 8" key="1">
    <citation type="journal article" date="2010" name="Cell">
        <title>The genome of Naegleria gruberi illuminates early eukaryotic versatility.</title>
        <authorList>
            <person name="Fritz-Laylin L.K."/>
            <person name="Prochnik S.E."/>
            <person name="Ginger M.L."/>
            <person name="Dacks J.B."/>
            <person name="Carpenter M.L."/>
            <person name="Field M.C."/>
            <person name="Kuo A."/>
            <person name="Paredez A."/>
            <person name="Chapman J."/>
            <person name="Pham J."/>
            <person name="Shu S."/>
            <person name="Neupane R."/>
            <person name="Cipriano M."/>
            <person name="Mancuso J."/>
            <person name="Tu H."/>
            <person name="Salamov A."/>
            <person name="Lindquist E."/>
            <person name="Shapiro H."/>
            <person name="Lucas S."/>
            <person name="Grigoriev I.V."/>
            <person name="Cande W.Z."/>
            <person name="Fulton C."/>
            <person name="Rokhsar D.S."/>
            <person name="Dawson S.C."/>
        </authorList>
    </citation>
    <scope>NUCLEOTIDE SEQUENCE [LARGE SCALE GENOMIC DNA]</scope>
    <source>
        <strain evidence="7 8">NEG-M</strain>
    </source>
</reference>
<dbReference type="InterPro" id="IPR058240">
    <property type="entry name" value="rSAM_sf"/>
</dbReference>
<gene>
    <name evidence="7" type="ORF">NAEGRDRAFT_81640</name>
</gene>
<keyword evidence="4" id="KW-0411">Iron-sulfur</keyword>
<dbReference type="CDD" id="cd01335">
    <property type="entry name" value="Radical_SAM"/>
    <property type="match status" value="1"/>
</dbReference>
<dbReference type="OrthoDB" id="188276at2759"/>
<dbReference type="RefSeq" id="XP_002671091.1">
    <property type="nucleotide sequence ID" value="XM_002671045.1"/>
</dbReference>
<dbReference type="SFLD" id="SFLDS00029">
    <property type="entry name" value="Radical_SAM"/>
    <property type="match status" value="1"/>
</dbReference>
<dbReference type="PANTHER" id="PTHR43726">
    <property type="entry name" value="3-METHYLORNITHINE SYNTHASE"/>
    <property type="match status" value="1"/>
</dbReference>
<dbReference type="SFLD" id="SFLDG01060">
    <property type="entry name" value="BATS_domain_containing"/>
    <property type="match status" value="1"/>
</dbReference>
<dbReference type="OMA" id="CKNDCIY"/>
<dbReference type="Gene3D" id="3.20.20.70">
    <property type="entry name" value="Aldolase class I"/>
    <property type="match status" value="1"/>
</dbReference>
<dbReference type="STRING" id="5762.D2VXT6"/>
<name>D2VXT6_NAEGR</name>
<dbReference type="NCBIfam" id="TIGR03956">
    <property type="entry name" value="rSAM_HydE"/>
    <property type="match status" value="1"/>
</dbReference>
<evidence type="ECO:0000259" key="6">
    <source>
        <dbReference type="PROSITE" id="PS51918"/>
    </source>
</evidence>
<dbReference type="GO" id="GO:0016740">
    <property type="term" value="F:transferase activity"/>
    <property type="evidence" value="ECO:0007669"/>
    <property type="project" value="TreeGrafter"/>
</dbReference>
<evidence type="ECO:0000313" key="7">
    <source>
        <dbReference type="EMBL" id="EFC38347.1"/>
    </source>
</evidence>
<organism evidence="8">
    <name type="scientific">Naegleria gruberi</name>
    <name type="common">Amoeba</name>
    <dbReference type="NCBI Taxonomy" id="5762"/>
    <lineage>
        <taxon>Eukaryota</taxon>
        <taxon>Discoba</taxon>
        <taxon>Heterolobosea</taxon>
        <taxon>Tetramitia</taxon>
        <taxon>Eutetramitia</taxon>
        <taxon>Vahlkampfiidae</taxon>
        <taxon>Naegleria</taxon>
    </lineage>
</organism>
<dbReference type="Proteomes" id="UP000006671">
    <property type="component" value="Unassembled WGS sequence"/>
</dbReference>
<dbReference type="InterPro" id="IPR007197">
    <property type="entry name" value="rSAM"/>
</dbReference>
<dbReference type="SFLD" id="SFLDG01280">
    <property type="entry name" value="HydE/PylB-like"/>
    <property type="match status" value="1"/>
</dbReference>
<dbReference type="EMBL" id="GG738908">
    <property type="protein sequence ID" value="EFC38347.1"/>
    <property type="molecule type" value="Genomic_DNA"/>
</dbReference>
<dbReference type="InParanoid" id="D2VXT6"/>
<feature type="domain" description="Radical SAM core" evidence="6">
    <location>
        <begin position="186"/>
        <end position="428"/>
    </location>
</feature>
<dbReference type="AlphaFoldDB" id="D2VXT6"/>
<dbReference type="SFLD" id="SFLDG01082">
    <property type="entry name" value="B12-binding_domain_containing"/>
    <property type="match status" value="1"/>
</dbReference>
<evidence type="ECO:0000256" key="1">
    <source>
        <dbReference type="ARBA" id="ARBA00022691"/>
    </source>
</evidence>
<dbReference type="InterPro" id="IPR013785">
    <property type="entry name" value="Aldolase_TIM"/>
</dbReference>
<accession>D2VXT6</accession>
<dbReference type="GeneID" id="8858228"/>
<dbReference type="SMART" id="SM00729">
    <property type="entry name" value="Elp3"/>
    <property type="match status" value="1"/>
</dbReference>
<dbReference type="GO" id="GO:0046872">
    <property type="term" value="F:metal ion binding"/>
    <property type="evidence" value="ECO:0007669"/>
    <property type="project" value="UniProtKB-KW"/>
</dbReference>
<dbReference type="InterPro" id="IPR006638">
    <property type="entry name" value="Elp3/MiaA/NifB-like_rSAM"/>
</dbReference>
<evidence type="ECO:0000256" key="4">
    <source>
        <dbReference type="ARBA" id="ARBA00023014"/>
    </source>
</evidence>
<evidence type="ECO:0000313" key="8">
    <source>
        <dbReference type="Proteomes" id="UP000006671"/>
    </source>
</evidence>
<dbReference type="eggNOG" id="ENOG502RA0G">
    <property type="taxonomic scope" value="Eukaryota"/>
</dbReference>
<dbReference type="VEuPathDB" id="AmoebaDB:NAEGRDRAFT_81640"/>
<dbReference type="InterPro" id="IPR034422">
    <property type="entry name" value="HydE/PylB-like"/>
</dbReference>
<evidence type="ECO:0000256" key="3">
    <source>
        <dbReference type="ARBA" id="ARBA00023004"/>
    </source>
</evidence>
<keyword evidence="3" id="KW-0408">Iron</keyword>
<evidence type="ECO:0000256" key="2">
    <source>
        <dbReference type="ARBA" id="ARBA00022723"/>
    </source>
</evidence>
<dbReference type="Pfam" id="PF04055">
    <property type="entry name" value="Radical_SAM"/>
    <property type="match status" value="1"/>
</dbReference>
<dbReference type="PROSITE" id="PS51918">
    <property type="entry name" value="RADICAL_SAM"/>
    <property type="match status" value="1"/>
</dbReference>
<sequence>MMKGLKKSATTLLRSSKSGGINFKAASLISELKFVPNQLLMRNNFSTSLIQQHGDHHHDHHHHDLMEDELLPTPKKTIINIKEPPIPTEVDLGAMGEQVATASSANSDPKAAERKMKRARTVNYLQKPLEQRILVLEKYFGVKPELGKPVELTKEQIVNVLNIEDHEEQRALFDYANSITESIYGSKVYFRGIIEFSNVCQKDCNYCGIRKHMQVPRYTMPKEEIIEQAIWAYENHFGSIMLQSGELNTEGRISMLVDVIREIKKRTGGGGPGEWNKGLGIALGVGELSRESYQRLYDAGAHRYLLRIETSNPELYSKLHPNDENHVWEERKKCLETLMDIGYQTGTGVMIMIPNQTVQDLADDLLFFRKIGADMIGMGPYIVQEGTPIGKIWMEQYGHMNEAEKKEYNRVLFRLALKMTALARILIPEANISATTALQAINPAGREIALSSGANMVMPIITPTKYRVNYQLYQGKPCIDDTKEECKRCLTDRVKWSNKQLILDEWGDPISYFNKRNMKVPNKE</sequence>
<dbReference type="PANTHER" id="PTHR43726:SF1">
    <property type="entry name" value="BIOTIN SYNTHASE"/>
    <property type="match status" value="1"/>
</dbReference>
<protein>
    <submittedName>
        <fullName evidence="7">[Fe] hydrogenase maturation protein</fullName>
    </submittedName>
</protein>
<dbReference type="GO" id="GO:0051536">
    <property type="term" value="F:iron-sulfur cluster binding"/>
    <property type="evidence" value="ECO:0007669"/>
    <property type="project" value="UniProtKB-KW"/>
</dbReference>
<dbReference type="KEGG" id="ngr:NAEGRDRAFT_81640"/>
<keyword evidence="5" id="KW-0496">Mitochondrion</keyword>
<dbReference type="SUPFAM" id="SSF102114">
    <property type="entry name" value="Radical SAM enzymes"/>
    <property type="match status" value="1"/>
</dbReference>
<evidence type="ECO:0000256" key="5">
    <source>
        <dbReference type="ARBA" id="ARBA00023128"/>
    </source>
</evidence>
<proteinExistence type="predicted"/>
<keyword evidence="2" id="KW-0479">Metal-binding</keyword>
<keyword evidence="8" id="KW-1185">Reference proteome</keyword>
<keyword evidence="1" id="KW-0949">S-adenosyl-L-methionine</keyword>